<dbReference type="EMBL" id="JAHESD010000043">
    <property type="protein sequence ID" value="MBT1704985.1"/>
    <property type="molecule type" value="Genomic_DNA"/>
</dbReference>
<feature type="signal peptide" evidence="1">
    <location>
        <begin position="1"/>
        <end position="20"/>
    </location>
</feature>
<gene>
    <name evidence="3" type="ORF">KK060_16955</name>
</gene>
<reference evidence="3 4" key="1">
    <citation type="submission" date="2021-05" db="EMBL/GenBank/DDBJ databases">
        <title>A Polyphasic approach of four new species of the genus Ohtaekwangia: Ohtaekwangia histidinii sp. nov., Ohtaekwangia cretensis sp. nov., Ohtaekwangia indiensis sp. nov., Ohtaekwangia reichenbachii sp. nov. from diverse environment.</title>
        <authorList>
            <person name="Octaviana S."/>
        </authorList>
    </citation>
    <scope>NUCLEOTIDE SEQUENCE [LARGE SCALE GENOMIC DNA]</scope>
    <source>
        <strain evidence="3 4">PWU20</strain>
    </source>
</reference>
<sequence length="256" mass="28629">MIQKFPFILLLSVLSLTVQAQTTETPKKTGRPDIPGTFLVDLGINRTTESIGNLKYGFWGSRTINVYYLYDMRIGKSKFSFHPGIGLGMERFKLNSAGSLQNPTLAFDAEGNTRFASAAAVIYDADSLGQINWSSSYSTKKSMMILNYLDIPLELRFSLKPEDPSRSFKIGIGGRVGYLLSSGTKIKYKENGELKKLKNNQDFNLSPIRYSASLRIYFGNFNLFGYYNLNPLFEKDKGPFATEAGTYTIGISLISF</sequence>
<dbReference type="Pfam" id="PF13568">
    <property type="entry name" value="OMP_b-brl_2"/>
    <property type="match status" value="1"/>
</dbReference>
<keyword evidence="4" id="KW-1185">Reference proteome</keyword>
<keyword evidence="1" id="KW-0732">Signal</keyword>
<protein>
    <submittedName>
        <fullName evidence="3">Outer membrane beta-barrel protein</fullName>
    </submittedName>
</protein>
<evidence type="ECO:0000256" key="1">
    <source>
        <dbReference type="SAM" id="SignalP"/>
    </source>
</evidence>
<feature type="domain" description="Outer membrane protein beta-barrel" evidence="2">
    <location>
        <begin position="50"/>
        <end position="233"/>
    </location>
</feature>
<comment type="caution">
    <text evidence="3">The sequence shown here is derived from an EMBL/GenBank/DDBJ whole genome shotgun (WGS) entry which is preliminary data.</text>
</comment>
<name>A0ABS5VU85_9BACT</name>
<evidence type="ECO:0000313" key="3">
    <source>
        <dbReference type="EMBL" id="MBT1704985.1"/>
    </source>
</evidence>
<dbReference type="RefSeq" id="WP_254154942.1">
    <property type="nucleotide sequence ID" value="NZ_JAHESD010000043.1"/>
</dbReference>
<organism evidence="3 4">
    <name type="scientific">Chryseosolibacter indicus</name>
    <dbReference type="NCBI Taxonomy" id="2782351"/>
    <lineage>
        <taxon>Bacteria</taxon>
        <taxon>Pseudomonadati</taxon>
        <taxon>Bacteroidota</taxon>
        <taxon>Cytophagia</taxon>
        <taxon>Cytophagales</taxon>
        <taxon>Chryseotaleaceae</taxon>
        <taxon>Chryseosolibacter</taxon>
    </lineage>
</organism>
<accession>A0ABS5VU85</accession>
<evidence type="ECO:0000259" key="2">
    <source>
        <dbReference type="Pfam" id="PF13568"/>
    </source>
</evidence>
<dbReference type="Proteomes" id="UP000772618">
    <property type="component" value="Unassembled WGS sequence"/>
</dbReference>
<proteinExistence type="predicted"/>
<dbReference type="InterPro" id="IPR025665">
    <property type="entry name" value="Beta-barrel_OMP_2"/>
</dbReference>
<evidence type="ECO:0000313" key="4">
    <source>
        <dbReference type="Proteomes" id="UP000772618"/>
    </source>
</evidence>
<feature type="chain" id="PRO_5045482101" evidence="1">
    <location>
        <begin position="21"/>
        <end position="256"/>
    </location>
</feature>